<evidence type="ECO:0000256" key="5">
    <source>
        <dbReference type="ARBA" id="ARBA00023136"/>
    </source>
</evidence>
<evidence type="ECO:0000256" key="3">
    <source>
        <dbReference type="ARBA" id="ARBA00022692"/>
    </source>
</evidence>
<evidence type="ECO:0000256" key="2">
    <source>
        <dbReference type="ARBA" id="ARBA00022475"/>
    </source>
</evidence>
<evidence type="ECO:0000313" key="10">
    <source>
        <dbReference type="Proteomes" id="UP000192980"/>
    </source>
</evidence>
<dbReference type="AlphaFoldDB" id="A0A1X7JNT1"/>
<reference evidence="9 10" key="1">
    <citation type="submission" date="2017-04" db="EMBL/GenBank/DDBJ databases">
        <authorList>
            <person name="Afonso C.L."/>
            <person name="Miller P.J."/>
            <person name="Scott M.A."/>
            <person name="Spackman E."/>
            <person name="Goraichik I."/>
            <person name="Dimitrov K.M."/>
            <person name="Suarez D.L."/>
            <person name="Swayne D.E."/>
        </authorList>
    </citation>
    <scope>NUCLEOTIDE SEQUENCE [LARGE SCALE GENOMIC DNA]</scope>
    <source>
        <strain evidence="9 10">DSM 22418</strain>
    </source>
</reference>
<gene>
    <name evidence="9" type="ORF">SAMN05660862_1908</name>
</gene>
<accession>A0A1X7JNT1</accession>
<feature type="domain" description="ABC3 transporter permease C-terminal" evidence="7">
    <location>
        <begin position="684"/>
        <end position="796"/>
    </location>
</feature>
<dbReference type="Proteomes" id="UP000192980">
    <property type="component" value="Unassembled WGS sequence"/>
</dbReference>
<name>A0A1X7JNT1_9SPHI</name>
<keyword evidence="10" id="KW-1185">Reference proteome</keyword>
<feature type="transmembrane region" description="Helical" evidence="6">
    <location>
        <begin position="384"/>
        <end position="408"/>
    </location>
</feature>
<dbReference type="InterPro" id="IPR025857">
    <property type="entry name" value="MacB_PCD"/>
</dbReference>
<keyword evidence="3 6" id="KW-0812">Transmembrane</keyword>
<feature type="transmembrane region" description="Helical" evidence="6">
    <location>
        <begin position="768"/>
        <end position="790"/>
    </location>
</feature>
<dbReference type="PANTHER" id="PTHR30572">
    <property type="entry name" value="MEMBRANE COMPONENT OF TRANSPORTER-RELATED"/>
    <property type="match status" value="1"/>
</dbReference>
<feature type="domain" description="MacB-like periplasmic core" evidence="8">
    <location>
        <begin position="21"/>
        <end position="232"/>
    </location>
</feature>
<feature type="transmembrane region" description="Helical" evidence="6">
    <location>
        <begin position="680"/>
        <end position="701"/>
    </location>
</feature>
<keyword evidence="4 6" id="KW-1133">Transmembrane helix</keyword>
<dbReference type="Pfam" id="PF02687">
    <property type="entry name" value="FtsX"/>
    <property type="match status" value="2"/>
</dbReference>
<feature type="transmembrane region" description="Helical" evidence="6">
    <location>
        <begin position="428"/>
        <end position="452"/>
    </location>
</feature>
<dbReference type="OrthoDB" id="1451596at2"/>
<dbReference type="EMBL" id="FXAU01000003">
    <property type="protein sequence ID" value="SMG29327.1"/>
    <property type="molecule type" value="Genomic_DNA"/>
</dbReference>
<dbReference type="Pfam" id="PF12704">
    <property type="entry name" value="MacB_PCD"/>
    <property type="match status" value="2"/>
</dbReference>
<evidence type="ECO:0000256" key="1">
    <source>
        <dbReference type="ARBA" id="ARBA00004651"/>
    </source>
</evidence>
<sequence>MLQNWFKVFLYNSLHNKLFFLLTVLGLATGMTGVILSMLYWQDEHAYNRWNPNKDRVFETIIHLKDNTWAWQVAPLATHLLEKNDKVEAALYYKPSYISLPMNFQGTKLFLKQAFNTQGNFFEFFPFEISKGSAAQFKSTPNAIAISADAVKEYFGTVDPIGKVLTNGEQQYVVTTVFKNDNKSSVAPNVLIKSVEENIKNGISYGAWGDFNYGLMLKLKDPKDASVVEKQLYDVFYHIRATKFAKEAGISVEEFINKYGDFSFELVSLANTRLQAGKLPTGMPEGKGNITFLIINIGLSLLILVISLFNYINLSTAYAIKRAKEIGVRKVIGATNKDIVWQQILETSITTLIAMCVSFALVELLLPYYNVLLKKDMSVSLLTYLPYFIGLLLVVILLAGVFPALYIAKFDILKVLKGNLSRSQSGVWIRNTMIVLQFCIASFFIVGGIIIARQVRYTMEKDLGFHADQILNINWQESSEKKFQNYLRIKQDLMRIPGVKAVNVSTFVPGQGSGSSSSFQYKEQNIQSQNMGIDFGYLDLLQIKVVKGRDLSPHLASDTVTSALLNMTAVEMMGEKDPIGKTISWNGEDLKVVGIVDNFHLFGLDGKIPPMTFFHFKTVKWMHSNISSLSVQLKADNMEQTIEAIQQYWTQKVDTERPFTYDFIDKIFARTYENYVNQRNLFAILNVVVISIALLGLFALASYTIERRFKEIAIRKVLGAESGELVFSLSRQYILLLLIGFALAIVPSYYLMQLWLNNFAFRIDIPISAYLIAFGLMLALTLLIVVSKAYSATRINALTYLKYE</sequence>
<dbReference type="STRING" id="561061.SAMN05660862_1908"/>
<feature type="transmembrane region" description="Helical" evidence="6">
    <location>
        <begin position="733"/>
        <end position="756"/>
    </location>
</feature>
<dbReference type="GO" id="GO:0005886">
    <property type="term" value="C:plasma membrane"/>
    <property type="evidence" value="ECO:0007669"/>
    <property type="project" value="UniProtKB-SubCell"/>
</dbReference>
<evidence type="ECO:0000313" key="9">
    <source>
        <dbReference type="EMBL" id="SMG29327.1"/>
    </source>
</evidence>
<protein>
    <submittedName>
        <fullName evidence="9">Putative ABC transport system permease protein</fullName>
    </submittedName>
</protein>
<evidence type="ECO:0000259" key="8">
    <source>
        <dbReference type="Pfam" id="PF12704"/>
    </source>
</evidence>
<feature type="transmembrane region" description="Helical" evidence="6">
    <location>
        <begin position="290"/>
        <end position="312"/>
    </location>
</feature>
<organism evidence="9 10">
    <name type="scientific">Sphingobacterium psychroaquaticum</name>
    <dbReference type="NCBI Taxonomy" id="561061"/>
    <lineage>
        <taxon>Bacteria</taxon>
        <taxon>Pseudomonadati</taxon>
        <taxon>Bacteroidota</taxon>
        <taxon>Sphingobacteriia</taxon>
        <taxon>Sphingobacteriales</taxon>
        <taxon>Sphingobacteriaceae</taxon>
        <taxon>Sphingobacterium</taxon>
    </lineage>
</organism>
<feature type="domain" description="MacB-like periplasmic core" evidence="8">
    <location>
        <begin position="440"/>
        <end position="647"/>
    </location>
</feature>
<keyword evidence="2" id="KW-1003">Cell membrane</keyword>
<evidence type="ECO:0000256" key="6">
    <source>
        <dbReference type="SAM" id="Phobius"/>
    </source>
</evidence>
<feature type="transmembrane region" description="Helical" evidence="6">
    <location>
        <begin position="20"/>
        <end position="41"/>
    </location>
</feature>
<evidence type="ECO:0000259" key="7">
    <source>
        <dbReference type="Pfam" id="PF02687"/>
    </source>
</evidence>
<dbReference type="GO" id="GO:0022857">
    <property type="term" value="F:transmembrane transporter activity"/>
    <property type="evidence" value="ECO:0007669"/>
    <property type="project" value="TreeGrafter"/>
</dbReference>
<dbReference type="RefSeq" id="WP_085472666.1">
    <property type="nucleotide sequence ID" value="NZ_FXAU01000003.1"/>
</dbReference>
<feature type="domain" description="ABC3 transporter permease C-terminal" evidence="7">
    <location>
        <begin position="299"/>
        <end position="408"/>
    </location>
</feature>
<comment type="subcellular location">
    <subcellularLocation>
        <location evidence="1">Cell membrane</location>
        <topology evidence="1">Multi-pass membrane protein</topology>
    </subcellularLocation>
</comment>
<dbReference type="PANTHER" id="PTHR30572:SF18">
    <property type="entry name" value="ABC-TYPE MACROLIDE FAMILY EXPORT SYSTEM PERMEASE COMPONENT 2"/>
    <property type="match status" value="1"/>
</dbReference>
<evidence type="ECO:0000256" key="4">
    <source>
        <dbReference type="ARBA" id="ARBA00022989"/>
    </source>
</evidence>
<feature type="transmembrane region" description="Helical" evidence="6">
    <location>
        <begin position="349"/>
        <end position="372"/>
    </location>
</feature>
<dbReference type="InterPro" id="IPR003838">
    <property type="entry name" value="ABC3_permease_C"/>
</dbReference>
<dbReference type="InterPro" id="IPR050250">
    <property type="entry name" value="Macrolide_Exporter_MacB"/>
</dbReference>
<proteinExistence type="predicted"/>
<keyword evidence="5 6" id="KW-0472">Membrane</keyword>